<comment type="similarity">
    <text evidence="1">Belongs to the P-Pant transferase superfamily. Gsp/Sfp/HetI/AcpT family.</text>
</comment>
<name>A0ABV0FJ83_9GAMM</name>
<dbReference type="RefSeq" id="WP_347689425.1">
    <property type="nucleotide sequence ID" value="NZ_JBDPZN010000001.1"/>
</dbReference>
<dbReference type="GO" id="GO:0016740">
    <property type="term" value="F:transferase activity"/>
    <property type="evidence" value="ECO:0007669"/>
    <property type="project" value="UniProtKB-KW"/>
</dbReference>
<dbReference type="InterPro" id="IPR037143">
    <property type="entry name" value="4-PPantetheinyl_Trfase_dom_sf"/>
</dbReference>
<reference evidence="5 6" key="1">
    <citation type="submission" date="2024-05" db="EMBL/GenBank/DDBJ databases">
        <title>Genome sequencing of Marine Estuary Bacteria, Shewanella vesiculosa and S. baltica, and Pseudomonas syringae.</title>
        <authorList>
            <person name="Gurung A."/>
            <person name="Maclea K.S."/>
        </authorList>
    </citation>
    <scope>NUCLEOTIDE SEQUENCE [LARGE SCALE GENOMIC DNA]</scope>
    <source>
        <strain evidence="5 6">1A</strain>
    </source>
</reference>
<keyword evidence="6" id="KW-1185">Reference proteome</keyword>
<feature type="domain" description="4'-phosphopantetheinyl transferase" evidence="3">
    <location>
        <begin position="135"/>
        <end position="214"/>
    </location>
</feature>
<dbReference type="Pfam" id="PF01648">
    <property type="entry name" value="ACPS"/>
    <property type="match status" value="1"/>
</dbReference>
<evidence type="ECO:0000256" key="2">
    <source>
        <dbReference type="ARBA" id="ARBA00022679"/>
    </source>
</evidence>
<proteinExistence type="inferred from homology"/>
<evidence type="ECO:0000313" key="6">
    <source>
        <dbReference type="Proteomes" id="UP001477278"/>
    </source>
</evidence>
<keyword evidence="2 5" id="KW-0808">Transferase</keyword>
<evidence type="ECO:0000259" key="3">
    <source>
        <dbReference type="Pfam" id="PF01648"/>
    </source>
</evidence>
<comment type="caution">
    <text evidence="5">The sequence shown here is derived from an EMBL/GenBank/DDBJ whole genome shotgun (WGS) entry which is preliminary data.</text>
</comment>
<organism evidence="5 6">
    <name type="scientific">Shewanella vesiculosa</name>
    <dbReference type="NCBI Taxonomy" id="518738"/>
    <lineage>
        <taxon>Bacteria</taxon>
        <taxon>Pseudomonadati</taxon>
        <taxon>Pseudomonadota</taxon>
        <taxon>Gammaproteobacteria</taxon>
        <taxon>Alteromonadales</taxon>
        <taxon>Shewanellaceae</taxon>
        <taxon>Shewanella</taxon>
    </lineage>
</organism>
<evidence type="ECO:0000256" key="1">
    <source>
        <dbReference type="ARBA" id="ARBA00010990"/>
    </source>
</evidence>
<dbReference type="InterPro" id="IPR050559">
    <property type="entry name" value="P-Pant_transferase_sf"/>
</dbReference>
<dbReference type="InterPro" id="IPR008278">
    <property type="entry name" value="4-PPantetheinyl_Trfase_dom"/>
</dbReference>
<protein>
    <submittedName>
        <fullName evidence="5">4'-phosphopantetheinyl transferase superfamily protein</fullName>
    </submittedName>
</protein>
<dbReference type="EMBL" id="JBDPZN010000001">
    <property type="protein sequence ID" value="MEO3680884.1"/>
    <property type="molecule type" value="Genomic_DNA"/>
</dbReference>
<dbReference type="InterPro" id="IPR055066">
    <property type="entry name" value="AASDHPPT_N"/>
</dbReference>
<dbReference type="PANTHER" id="PTHR12215">
    <property type="entry name" value="PHOSPHOPANTETHEINE TRANSFERASE"/>
    <property type="match status" value="1"/>
</dbReference>
<sequence length="286" mass="32093">MSVSSPINSSQPLFQPHIYFVPLDGALCAADYEAGLALNWLTDDEVAKVSRYRSESARNTGLQVRLALRAIMSLHSDLKPFEWRFSYGAKGKPALSEDLLVQTGLHFNLSHSGDWLMIGIVSNKQAYAAETALSFGVDIERERSSTRIEAILNHYFSAVEIEDLMALPLELQRQRFFDLWALKEAFIKATGKGLAQSLTSFGFTFAANSVFEAVNEQYPTIAASDYIHFSALDYHEPQWQFYFGRLSPYYRFSVCIGDMQSQSLLHIKAPTMSIISLAQLIPSSHD</sequence>
<dbReference type="SUPFAM" id="SSF56214">
    <property type="entry name" value="4'-phosphopantetheinyl transferase"/>
    <property type="match status" value="2"/>
</dbReference>
<dbReference type="Gene3D" id="3.90.470.20">
    <property type="entry name" value="4'-phosphopantetheinyl transferase domain"/>
    <property type="match status" value="2"/>
</dbReference>
<gene>
    <name evidence="5" type="ORF">ABHN84_01085</name>
</gene>
<dbReference type="PANTHER" id="PTHR12215:SF10">
    <property type="entry name" value="L-AMINOADIPATE-SEMIALDEHYDE DEHYDROGENASE-PHOSPHOPANTETHEINYL TRANSFERASE"/>
    <property type="match status" value="1"/>
</dbReference>
<feature type="domain" description="4'-phosphopantetheinyl transferase N-terminal" evidence="4">
    <location>
        <begin position="36"/>
        <end position="118"/>
    </location>
</feature>
<evidence type="ECO:0000259" key="4">
    <source>
        <dbReference type="Pfam" id="PF22624"/>
    </source>
</evidence>
<dbReference type="Proteomes" id="UP001477278">
    <property type="component" value="Unassembled WGS sequence"/>
</dbReference>
<dbReference type="Pfam" id="PF22624">
    <property type="entry name" value="AASDHPPT_N"/>
    <property type="match status" value="1"/>
</dbReference>
<evidence type="ECO:0000313" key="5">
    <source>
        <dbReference type="EMBL" id="MEO3680884.1"/>
    </source>
</evidence>
<accession>A0ABV0FJ83</accession>